<accession>A0A9E6SQK7</accession>
<dbReference type="Proteomes" id="UP000595296">
    <property type="component" value="Chromosome"/>
</dbReference>
<dbReference type="SUPFAM" id="SSF53474">
    <property type="entry name" value="alpha/beta-Hydrolases"/>
    <property type="match status" value="1"/>
</dbReference>
<name>A0A9E6SQK7_9RICK</name>
<evidence type="ECO:0000259" key="1">
    <source>
        <dbReference type="Pfam" id="PF12697"/>
    </source>
</evidence>
<proteinExistence type="predicted"/>
<dbReference type="Gene3D" id="3.40.50.1820">
    <property type="entry name" value="alpha/beta hydrolase"/>
    <property type="match status" value="1"/>
</dbReference>
<dbReference type="RefSeq" id="WP_202068393.1">
    <property type="nucleotide sequence ID" value="NZ_CP060138.2"/>
</dbReference>
<dbReference type="InterPro" id="IPR000073">
    <property type="entry name" value="AB_hydrolase_1"/>
</dbReference>
<dbReference type="InterPro" id="IPR029058">
    <property type="entry name" value="AB_hydrolase_fold"/>
</dbReference>
<organism evidence="2 3">
    <name type="scientific">Rickettsia tillamookensis</name>
    <dbReference type="NCBI Taxonomy" id="2761623"/>
    <lineage>
        <taxon>Bacteria</taxon>
        <taxon>Pseudomonadati</taxon>
        <taxon>Pseudomonadota</taxon>
        <taxon>Alphaproteobacteria</taxon>
        <taxon>Rickettsiales</taxon>
        <taxon>Rickettsiaceae</taxon>
        <taxon>Rickettsieae</taxon>
        <taxon>Rickettsia</taxon>
        <taxon>spotted fever group</taxon>
    </lineage>
</organism>
<gene>
    <name evidence="2" type="ORF">H6P87_00783</name>
</gene>
<protein>
    <recommendedName>
        <fullName evidence="1">AB hydrolase-1 domain-containing protein</fullName>
    </recommendedName>
</protein>
<keyword evidence="3" id="KW-1185">Reference proteome</keyword>
<sequence length="282" mass="32499">MKEEEIKTDYSFIKNYRLNKLKEDNVHKLNWLFLPGGPGMGANYLIDFVARLDLQGSLFIGDFPGDGDNRNTEEISYEDWKSGLIEVVTKLHPCILVTHSFSGMFALTIDSLEKLLVGLVIMNSAPDNSWIGLIKEAATKYNLPDISNDLKELYTNPTDHQLKKFFYANIPYIFCEHEITEGTKILELSPYNIKTRIWGDQEFHNWYQHSWIPEKLPTLIIGSHDDRLLPIKLFLGNTEWSRPNIKIIELHGTGHFPWLSCFDRINEELSGLTKDINELGLL</sequence>
<dbReference type="Pfam" id="PF12697">
    <property type="entry name" value="Abhydrolase_6"/>
    <property type="match status" value="1"/>
</dbReference>
<evidence type="ECO:0000313" key="2">
    <source>
        <dbReference type="EMBL" id="QQV75234.1"/>
    </source>
</evidence>
<dbReference type="EMBL" id="CP060138">
    <property type="protein sequence ID" value="QQV75234.1"/>
    <property type="molecule type" value="Genomic_DNA"/>
</dbReference>
<feature type="domain" description="AB hydrolase-1" evidence="1">
    <location>
        <begin position="32"/>
        <end position="266"/>
    </location>
</feature>
<evidence type="ECO:0000313" key="3">
    <source>
        <dbReference type="Proteomes" id="UP000595296"/>
    </source>
</evidence>
<reference evidence="2 3" key="1">
    <citation type="journal article" date="2021" name="Int. J. Syst. Evol. Microbiol.">
        <title>Characterization of a novel transitional group Rickettsia species (Rickettsia tillamookensis sp. nov.) from the western black-legged tick, Ixodes pacificus.</title>
        <authorList>
            <person name="Gauthier D.T."/>
            <person name="Karpathy S.E."/>
            <person name="Grizzard S.L."/>
            <person name="Batra D."/>
            <person name="Rowe L.A."/>
            <person name="Paddock C.D."/>
        </authorList>
    </citation>
    <scope>NUCLEOTIDE SEQUENCE [LARGE SCALE GENOMIC DNA]</scope>
    <source>
        <strain evidence="2 3">Tillamook 23</strain>
    </source>
</reference>